<reference evidence="1" key="1">
    <citation type="journal article" date="2019" name="Sci. Rep.">
        <title>Draft genome of Tanacetum cinerariifolium, the natural source of mosquito coil.</title>
        <authorList>
            <person name="Yamashiro T."/>
            <person name="Shiraishi A."/>
            <person name="Satake H."/>
            <person name="Nakayama K."/>
        </authorList>
    </citation>
    <scope>NUCLEOTIDE SEQUENCE</scope>
</reference>
<dbReference type="EMBL" id="BKCJ011448341">
    <property type="protein sequence ID" value="GFD34576.1"/>
    <property type="molecule type" value="Genomic_DNA"/>
</dbReference>
<accession>A0A699VMH5</accession>
<comment type="caution">
    <text evidence="1">The sequence shown here is derived from an EMBL/GenBank/DDBJ whole genome shotgun (WGS) entry which is preliminary data.</text>
</comment>
<dbReference type="AlphaFoldDB" id="A0A699VMH5"/>
<feature type="non-terminal residue" evidence="1">
    <location>
        <position position="61"/>
    </location>
</feature>
<feature type="non-terminal residue" evidence="1">
    <location>
        <position position="1"/>
    </location>
</feature>
<proteinExistence type="predicted"/>
<gene>
    <name evidence="1" type="ORF">Tci_906545</name>
</gene>
<sequence length="61" mass="6712">IFGSTNKAWCEEFKALMKGEFEMSAMGDMTFFLGLQCKKQTIVATSSTEAEYVAAASWCGQ</sequence>
<name>A0A699VMH5_TANCI</name>
<evidence type="ECO:0000313" key="1">
    <source>
        <dbReference type="EMBL" id="GFD34576.1"/>
    </source>
</evidence>
<organism evidence="1">
    <name type="scientific">Tanacetum cinerariifolium</name>
    <name type="common">Dalmatian daisy</name>
    <name type="synonym">Chrysanthemum cinerariifolium</name>
    <dbReference type="NCBI Taxonomy" id="118510"/>
    <lineage>
        <taxon>Eukaryota</taxon>
        <taxon>Viridiplantae</taxon>
        <taxon>Streptophyta</taxon>
        <taxon>Embryophyta</taxon>
        <taxon>Tracheophyta</taxon>
        <taxon>Spermatophyta</taxon>
        <taxon>Magnoliopsida</taxon>
        <taxon>eudicotyledons</taxon>
        <taxon>Gunneridae</taxon>
        <taxon>Pentapetalae</taxon>
        <taxon>asterids</taxon>
        <taxon>campanulids</taxon>
        <taxon>Asterales</taxon>
        <taxon>Asteraceae</taxon>
        <taxon>Asteroideae</taxon>
        <taxon>Anthemideae</taxon>
        <taxon>Anthemidinae</taxon>
        <taxon>Tanacetum</taxon>
    </lineage>
</organism>
<protein>
    <submittedName>
        <fullName evidence="1">Copia protein</fullName>
    </submittedName>
</protein>